<dbReference type="RefSeq" id="WP_114591461.1">
    <property type="nucleotide sequence ID" value="NZ_CAXIBR010000022.1"/>
</dbReference>
<proteinExistence type="predicted"/>
<dbReference type="KEGG" id="euz:DVS28_a2194"/>
<protein>
    <submittedName>
        <fullName evidence="1">Uncharacterized protein</fullName>
    </submittedName>
</protein>
<name>A0A346XXC9_9ACTN</name>
<reference evidence="1 2" key="1">
    <citation type="submission" date="2018-09" db="EMBL/GenBank/DDBJ databases">
        <title>Complete genome sequence of Euzebya sp. DY32-46 isolated from seawater of Pacific Ocean.</title>
        <authorList>
            <person name="Xu L."/>
            <person name="Wu Y.-H."/>
            <person name="Xu X.-W."/>
        </authorList>
    </citation>
    <scope>NUCLEOTIDE SEQUENCE [LARGE SCALE GENOMIC DNA]</scope>
    <source>
        <strain evidence="1 2">DY32-46</strain>
    </source>
</reference>
<sequence length="81" mass="8893">MTTATLEIYRTESGAVYEVVGRRVRRTSATGDGPIGDWQDYVAINRLPAALMRPGSQGEVLEILLVGGRRIYTSRLVVPTD</sequence>
<dbReference type="AlphaFoldDB" id="A0A346XXC9"/>
<dbReference type="EMBL" id="CP031165">
    <property type="protein sequence ID" value="AXV06876.1"/>
    <property type="molecule type" value="Genomic_DNA"/>
</dbReference>
<dbReference type="OrthoDB" id="5244124at2"/>
<evidence type="ECO:0000313" key="2">
    <source>
        <dbReference type="Proteomes" id="UP000264006"/>
    </source>
</evidence>
<gene>
    <name evidence="1" type="ORF">DVS28_a2194</name>
</gene>
<keyword evidence="2" id="KW-1185">Reference proteome</keyword>
<evidence type="ECO:0000313" key="1">
    <source>
        <dbReference type="EMBL" id="AXV06876.1"/>
    </source>
</evidence>
<dbReference type="Proteomes" id="UP000264006">
    <property type="component" value="Chromosome"/>
</dbReference>
<organism evidence="1 2">
    <name type="scientific">Euzebya pacifica</name>
    <dbReference type="NCBI Taxonomy" id="1608957"/>
    <lineage>
        <taxon>Bacteria</taxon>
        <taxon>Bacillati</taxon>
        <taxon>Actinomycetota</taxon>
        <taxon>Nitriliruptoria</taxon>
        <taxon>Euzebyales</taxon>
    </lineage>
</organism>
<accession>A0A346XXC9</accession>